<gene>
    <name evidence="7" type="ORF">BN1221_04540</name>
</gene>
<dbReference type="InterPro" id="IPR004813">
    <property type="entry name" value="OPT"/>
</dbReference>
<evidence type="ECO:0000256" key="2">
    <source>
        <dbReference type="ARBA" id="ARBA00022448"/>
    </source>
</evidence>
<evidence type="ECO:0000256" key="5">
    <source>
        <dbReference type="ARBA" id="ARBA00023136"/>
    </source>
</evidence>
<dbReference type="GO" id="GO:0016020">
    <property type="term" value="C:membrane"/>
    <property type="evidence" value="ECO:0007669"/>
    <property type="project" value="UniProtKB-SubCell"/>
</dbReference>
<feature type="transmembrane region" description="Helical" evidence="6">
    <location>
        <begin position="56"/>
        <end position="73"/>
    </location>
</feature>
<dbReference type="OrthoDB" id="3652263at2"/>
<feature type="transmembrane region" description="Helical" evidence="6">
    <location>
        <begin position="280"/>
        <end position="300"/>
    </location>
</feature>
<keyword evidence="5 6" id="KW-0472">Membrane</keyword>
<keyword evidence="4 6" id="KW-1133">Transmembrane helix</keyword>
<evidence type="ECO:0000256" key="1">
    <source>
        <dbReference type="ARBA" id="ARBA00004141"/>
    </source>
</evidence>
<dbReference type="RefSeq" id="WP_048639208.1">
    <property type="nucleotide sequence ID" value="NZ_CGIG01000001.1"/>
</dbReference>
<protein>
    <recommendedName>
        <fullName evidence="9">OPT family oligopeptide transporter</fullName>
    </recommendedName>
</protein>
<reference evidence="8" key="1">
    <citation type="submission" date="2015-01" db="EMBL/GenBank/DDBJ databases">
        <authorList>
            <person name="Paterson Steve"/>
        </authorList>
    </citation>
    <scope>NUCLEOTIDE SEQUENCE [LARGE SCALE GENOMIC DNA]</scope>
    <source>
        <strain evidence="8">OBR1</strain>
    </source>
</reference>
<dbReference type="Pfam" id="PF03169">
    <property type="entry name" value="OPT"/>
    <property type="match status" value="2"/>
</dbReference>
<dbReference type="AlphaFoldDB" id="A0A0G4K1P6"/>
<feature type="transmembrane region" description="Helical" evidence="6">
    <location>
        <begin position="228"/>
        <end position="249"/>
    </location>
</feature>
<dbReference type="GO" id="GO:0035673">
    <property type="term" value="F:oligopeptide transmembrane transporter activity"/>
    <property type="evidence" value="ECO:0007669"/>
    <property type="project" value="InterPro"/>
</dbReference>
<feature type="transmembrane region" description="Helical" evidence="6">
    <location>
        <begin position="433"/>
        <end position="456"/>
    </location>
</feature>
<keyword evidence="3 6" id="KW-0812">Transmembrane</keyword>
<proteinExistence type="predicted"/>
<feature type="transmembrane region" description="Helical" evidence="6">
    <location>
        <begin position="21"/>
        <end position="44"/>
    </location>
</feature>
<accession>A0A0G4K1P6</accession>
<feature type="transmembrane region" description="Helical" evidence="6">
    <location>
        <begin position="85"/>
        <end position="109"/>
    </location>
</feature>
<feature type="transmembrane region" description="Helical" evidence="6">
    <location>
        <begin position="337"/>
        <end position="367"/>
    </location>
</feature>
<feature type="transmembrane region" description="Helical" evidence="6">
    <location>
        <begin position="306"/>
        <end position="330"/>
    </location>
</feature>
<evidence type="ECO:0000256" key="6">
    <source>
        <dbReference type="SAM" id="Phobius"/>
    </source>
</evidence>
<dbReference type="STRING" id="1109412.BN1221_04540"/>
<feature type="transmembrane region" description="Helical" evidence="6">
    <location>
        <begin position="514"/>
        <end position="535"/>
    </location>
</feature>
<evidence type="ECO:0000313" key="7">
    <source>
        <dbReference type="EMBL" id="CPR20836.1"/>
    </source>
</evidence>
<evidence type="ECO:0000256" key="3">
    <source>
        <dbReference type="ARBA" id="ARBA00022692"/>
    </source>
</evidence>
<keyword evidence="8" id="KW-1185">Reference proteome</keyword>
<organism evidence="7 8">
    <name type="scientific">Brenneria goodwinii</name>
    <dbReference type="NCBI Taxonomy" id="1109412"/>
    <lineage>
        <taxon>Bacteria</taxon>
        <taxon>Pseudomonadati</taxon>
        <taxon>Pseudomonadota</taxon>
        <taxon>Gammaproteobacteria</taxon>
        <taxon>Enterobacterales</taxon>
        <taxon>Pectobacteriaceae</taxon>
        <taxon>Brenneria</taxon>
    </lineage>
</organism>
<comment type="subcellular location">
    <subcellularLocation>
        <location evidence="1">Membrane</location>
        <topology evidence="1">Multi-pass membrane protein</topology>
    </subcellularLocation>
</comment>
<evidence type="ECO:0000256" key="4">
    <source>
        <dbReference type="ARBA" id="ARBA00022989"/>
    </source>
</evidence>
<feature type="transmembrane region" description="Helical" evidence="6">
    <location>
        <begin position="196"/>
        <end position="216"/>
    </location>
</feature>
<feature type="transmembrane region" description="Helical" evidence="6">
    <location>
        <begin position="476"/>
        <end position="502"/>
    </location>
</feature>
<feature type="transmembrane region" description="Helical" evidence="6">
    <location>
        <begin position="403"/>
        <end position="421"/>
    </location>
</feature>
<keyword evidence="2" id="KW-0813">Transport</keyword>
<dbReference type="Proteomes" id="UP000044377">
    <property type="component" value="Unassembled WGS sequence"/>
</dbReference>
<dbReference type="EMBL" id="CGIG01000001">
    <property type="protein sequence ID" value="CPR20836.1"/>
    <property type="molecule type" value="Genomic_DNA"/>
</dbReference>
<feature type="transmembrane region" description="Helical" evidence="6">
    <location>
        <begin position="115"/>
        <end position="135"/>
    </location>
</feature>
<sequence length="542" mass="57460">MSGHSSLHQAEKPGKERHHSSFNPLTLVFLVILSLFGAVIGIQLLTTLGVTPNTSIIGALIAMIIARIPLQLLRRFRSIHIQNLAQTAISSATFGAANSLLLPISVMWLFGRPDLVIPVFIGVALAMLLDAYLLYRMFNTSVFPASGTWPPGVAAAESIKAGDQGGSQATILSAGLAIGAIGSWFKLPMSALGTAFIGNIWALSMFGVGLLLRGYSLPLLGIDINKNYIPHGMMIGAGIVALFQVIVLIRGRKDPQAALTAASLKAANDDRQHILSAIRLGAIGYIALAMLIAAGTGLYSEMSVGMLLAFILYAAFAAFIHELIVGLAAMHSGWFPAFAVALITLIIGMMIGFPLLGLAVLCSFSVATGPAFADMGYDLKAGFILRDNGADAAFELEGRRQQLYAALIAFVIAIPVVYFSYQSYFQNNLVPPVAKVYVATIQAGVSMDIAKSLLIWTVPGALIQWLGGSKRQLGVLLATGLLIANPLAGWAVLLGITLRLLIIKIGGEKMRNRMEVFAAGLIAGDAIFNFFSSIFSSKISGK</sequence>
<evidence type="ECO:0000313" key="8">
    <source>
        <dbReference type="Proteomes" id="UP000044377"/>
    </source>
</evidence>
<name>A0A0G4K1P6_9GAMM</name>
<evidence type="ECO:0008006" key="9">
    <source>
        <dbReference type="Google" id="ProtNLM"/>
    </source>
</evidence>